<gene>
    <name evidence="1" type="ORF">QYE76_003002</name>
</gene>
<evidence type="ECO:0000313" key="1">
    <source>
        <dbReference type="EMBL" id="KAK1628687.1"/>
    </source>
</evidence>
<proteinExistence type="predicted"/>
<reference evidence="1" key="1">
    <citation type="submission" date="2023-07" db="EMBL/GenBank/DDBJ databases">
        <title>A chromosome-level genome assembly of Lolium multiflorum.</title>
        <authorList>
            <person name="Chen Y."/>
            <person name="Copetti D."/>
            <person name="Kolliker R."/>
            <person name="Studer B."/>
        </authorList>
    </citation>
    <scope>NUCLEOTIDE SEQUENCE</scope>
    <source>
        <strain evidence="1">02402/16</strain>
        <tissue evidence="1">Leaf</tissue>
    </source>
</reference>
<comment type="caution">
    <text evidence="1">The sequence shown here is derived from an EMBL/GenBank/DDBJ whole genome shotgun (WGS) entry which is preliminary data.</text>
</comment>
<dbReference type="AlphaFoldDB" id="A0AAD8RQ22"/>
<evidence type="ECO:0000313" key="2">
    <source>
        <dbReference type="Proteomes" id="UP001231189"/>
    </source>
</evidence>
<sequence length="101" mass="11157">MGSVAPPDASSFAPPPAAARKRVHTLAIAKLQYCRRSIMPKIKTSGVKYPDGWELIEPTLSELHSRMREGQFGWPSGIASAVYALWRSQLLIMRLYVSPCG</sequence>
<name>A0AAD8RQ22_LOLMU</name>
<dbReference type="EMBL" id="JAUUTY010000005">
    <property type="protein sequence ID" value="KAK1628687.1"/>
    <property type="molecule type" value="Genomic_DNA"/>
</dbReference>
<dbReference type="Proteomes" id="UP001231189">
    <property type="component" value="Unassembled WGS sequence"/>
</dbReference>
<protein>
    <submittedName>
        <fullName evidence="1">Uncharacterized protein</fullName>
    </submittedName>
</protein>
<organism evidence="1 2">
    <name type="scientific">Lolium multiflorum</name>
    <name type="common">Italian ryegrass</name>
    <name type="synonym">Lolium perenne subsp. multiflorum</name>
    <dbReference type="NCBI Taxonomy" id="4521"/>
    <lineage>
        <taxon>Eukaryota</taxon>
        <taxon>Viridiplantae</taxon>
        <taxon>Streptophyta</taxon>
        <taxon>Embryophyta</taxon>
        <taxon>Tracheophyta</taxon>
        <taxon>Spermatophyta</taxon>
        <taxon>Magnoliopsida</taxon>
        <taxon>Liliopsida</taxon>
        <taxon>Poales</taxon>
        <taxon>Poaceae</taxon>
        <taxon>BOP clade</taxon>
        <taxon>Pooideae</taxon>
        <taxon>Poodae</taxon>
        <taxon>Poeae</taxon>
        <taxon>Poeae Chloroplast Group 2 (Poeae type)</taxon>
        <taxon>Loliodinae</taxon>
        <taxon>Loliinae</taxon>
        <taxon>Lolium</taxon>
    </lineage>
</organism>
<accession>A0AAD8RQ22</accession>
<keyword evidence="2" id="KW-1185">Reference proteome</keyword>